<keyword evidence="6" id="KW-1185">Reference proteome</keyword>
<dbReference type="PANTHER" id="PTHR30154">
    <property type="entry name" value="LEUCINE-RESPONSIVE REGULATORY PROTEIN"/>
    <property type="match status" value="1"/>
</dbReference>
<evidence type="ECO:0000256" key="2">
    <source>
        <dbReference type="ARBA" id="ARBA00023125"/>
    </source>
</evidence>
<dbReference type="SMART" id="SM00344">
    <property type="entry name" value="HTH_ASNC"/>
    <property type="match status" value="1"/>
</dbReference>
<dbReference type="Gene3D" id="1.10.10.10">
    <property type="entry name" value="Winged helix-like DNA-binding domain superfamily/Winged helix DNA-binding domain"/>
    <property type="match status" value="1"/>
</dbReference>
<keyword evidence="3" id="KW-0804">Transcription</keyword>
<dbReference type="InterPro" id="IPR036388">
    <property type="entry name" value="WH-like_DNA-bd_sf"/>
</dbReference>
<organism evidence="5 6">
    <name type="scientific">Ktedonobacter robiniae</name>
    <dbReference type="NCBI Taxonomy" id="2778365"/>
    <lineage>
        <taxon>Bacteria</taxon>
        <taxon>Bacillati</taxon>
        <taxon>Chloroflexota</taxon>
        <taxon>Ktedonobacteria</taxon>
        <taxon>Ktedonobacterales</taxon>
        <taxon>Ktedonobacteraceae</taxon>
        <taxon>Ktedonobacter</taxon>
    </lineage>
</organism>
<dbReference type="Pfam" id="PF13412">
    <property type="entry name" value="HTH_24"/>
    <property type="match status" value="1"/>
</dbReference>
<dbReference type="RefSeq" id="WP_201370387.1">
    <property type="nucleotide sequence ID" value="NZ_BNJG01000001.1"/>
</dbReference>
<feature type="domain" description="HTH asnC-type" evidence="4">
    <location>
        <begin position="9"/>
        <end position="70"/>
    </location>
</feature>
<keyword evidence="2" id="KW-0238">DNA-binding</keyword>
<dbReference type="EMBL" id="BNJG01000001">
    <property type="protein sequence ID" value="GHO53573.1"/>
    <property type="molecule type" value="Genomic_DNA"/>
</dbReference>
<keyword evidence="1" id="KW-0805">Transcription regulation</keyword>
<proteinExistence type="predicted"/>
<dbReference type="SUPFAM" id="SSF46785">
    <property type="entry name" value="Winged helix' DNA-binding domain"/>
    <property type="match status" value="1"/>
</dbReference>
<evidence type="ECO:0000259" key="4">
    <source>
        <dbReference type="PROSITE" id="PS50956"/>
    </source>
</evidence>
<protein>
    <submittedName>
        <fullName evidence="5">AsnC family transcriptional regulator</fullName>
    </submittedName>
</protein>
<evidence type="ECO:0000256" key="3">
    <source>
        <dbReference type="ARBA" id="ARBA00023163"/>
    </source>
</evidence>
<dbReference type="PANTHER" id="PTHR30154:SF53">
    <property type="entry name" value="HTH-TYPE TRANSCRIPTIONAL REGULATOR LRPC"/>
    <property type="match status" value="1"/>
</dbReference>
<reference evidence="5 6" key="1">
    <citation type="journal article" date="2021" name="Int. J. Syst. Evol. Microbiol.">
        <title>Reticulibacter mediterranei gen. nov., sp. nov., within the new family Reticulibacteraceae fam. nov., and Ktedonospora formicarum gen. nov., sp. nov., Ktedonobacter robiniae sp. nov., Dictyobacter formicarum sp. nov. and Dictyobacter arantiisoli sp. nov., belonging to the class Ktedonobacteria.</title>
        <authorList>
            <person name="Yabe S."/>
            <person name="Zheng Y."/>
            <person name="Wang C.M."/>
            <person name="Sakai Y."/>
            <person name="Abe K."/>
            <person name="Yokota A."/>
            <person name="Donadio S."/>
            <person name="Cavaletti L."/>
            <person name="Monciardini P."/>
        </authorList>
    </citation>
    <scope>NUCLEOTIDE SEQUENCE [LARGE SCALE GENOMIC DNA]</scope>
    <source>
        <strain evidence="5 6">SOSP1-30</strain>
    </source>
</reference>
<accession>A0ABQ3ULK1</accession>
<evidence type="ECO:0000313" key="5">
    <source>
        <dbReference type="EMBL" id="GHO53573.1"/>
    </source>
</evidence>
<gene>
    <name evidence="5" type="ORF">KSB_20480</name>
</gene>
<comment type="caution">
    <text evidence="5">The sequence shown here is derived from an EMBL/GenBank/DDBJ whole genome shotgun (WGS) entry which is preliminary data.</text>
</comment>
<dbReference type="InterPro" id="IPR019888">
    <property type="entry name" value="Tscrpt_reg_AsnC-like"/>
</dbReference>
<dbReference type="PROSITE" id="PS50956">
    <property type="entry name" value="HTH_ASNC_2"/>
    <property type="match status" value="1"/>
</dbReference>
<dbReference type="PRINTS" id="PR00033">
    <property type="entry name" value="HTHASNC"/>
</dbReference>
<dbReference type="InterPro" id="IPR011991">
    <property type="entry name" value="ArsR-like_HTH"/>
</dbReference>
<dbReference type="InterPro" id="IPR036390">
    <property type="entry name" value="WH_DNA-bd_sf"/>
</dbReference>
<dbReference type="SUPFAM" id="SSF54909">
    <property type="entry name" value="Dimeric alpha+beta barrel"/>
    <property type="match status" value="1"/>
</dbReference>
<evidence type="ECO:0000256" key="1">
    <source>
        <dbReference type="ARBA" id="ARBA00023015"/>
    </source>
</evidence>
<dbReference type="InterPro" id="IPR019887">
    <property type="entry name" value="Tscrpt_reg_AsnC/Lrp_C"/>
</dbReference>
<dbReference type="Pfam" id="PF01037">
    <property type="entry name" value="AsnC_trans_reg"/>
    <property type="match status" value="1"/>
</dbReference>
<dbReference type="InterPro" id="IPR011008">
    <property type="entry name" value="Dimeric_a/b-barrel"/>
</dbReference>
<name>A0ABQ3ULK1_9CHLR</name>
<sequence>MSLEFEKILDETGWRLLYELQQNARLSYKELGQRVGLSLPSVAERMRKMEEAGIITGYHAEVNLTKLGLPILAIIRLGSFVGESCARVAAQASEIPEVLECYKVTGADCVVVKVAVTSMPHLEQVIEQLSRFSTASTSLVFSKPLENRVITHELLERAEGIQDNSL</sequence>
<dbReference type="Gene3D" id="3.30.70.920">
    <property type="match status" value="1"/>
</dbReference>
<dbReference type="Proteomes" id="UP000654345">
    <property type="component" value="Unassembled WGS sequence"/>
</dbReference>
<evidence type="ECO:0000313" key="6">
    <source>
        <dbReference type="Proteomes" id="UP000654345"/>
    </source>
</evidence>
<dbReference type="InterPro" id="IPR000485">
    <property type="entry name" value="AsnC-type_HTH_dom"/>
</dbReference>
<dbReference type="CDD" id="cd00090">
    <property type="entry name" value="HTH_ARSR"/>
    <property type="match status" value="1"/>
</dbReference>